<feature type="signal peptide" evidence="2">
    <location>
        <begin position="1"/>
        <end position="23"/>
    </location>
</feature>
<dbReference type="EMBL" id="JBHSBM010000033">
    <property type="protein sequence ID" value="MFC4061630.1"/>
    <property type="molecule type" value="Genomic_DNA"/>
</dbReference>
<feature type="compositionally biased region" description="Low complexity" evidence="1">
    <location>
        <begin position="169"/>
        <end position="187"/>
    </location>
</feature>
<dbReference type="InterPro" id="IPR036182">
    <property type="entry name" value="PCuAC_sf"/>
</dbReference>
<reference evidence="4" key="1">
    <citation type="journal article" date="2019" name="Int. J. Syst. Evol. Microbiol.">
        <title>The Global Catalogue of Microorganisms (GCM) 10K type strain sequencing project: providing services to taxonomists for standard genome sequencing and annotation.</title>
        <authorList>
            <consortium name="The Broad Institute Genomics Platform"/>
            <consortium name="The Broad Institute Genome Sequencing Center for Infectious Disease"/>
            <person name="Wu L."/>
            <person name="Ma J."/>
        </authorList>
    </citation>
    <scope>NUCLEOTIDE SEQUENCE [LARGE SCALE GENOMIC DNA]</scope>
    <source>
        <strain evidence="4">TBRC 4489</strain>
    </source>
</reference>
<evidence type="ECO:0000313" key="3">
    <source>
        <dbReference type="EMBL" id="MFC4061630.1"/>
    </source>
</evidence>
<feature type="region of interest" description="Disordered" evidence="1">
    <location>
        <begin position="167"/>
        <end position="194"/>
    </location>
</feature>
<comment type="caution">
    <text evidence="3">The sequence shown here is derived from an EMBL/GenBank/DDBJ whole genome shotgun (WGS) entry which is preliminary data.</text>
</comment>
<dbReference type="Pfam" id="PF04314">
    <property type="entry name" value="PCuAC"/>
    <property type="match status" value="1"/>
</dbReference>
<keyword evidence="4" id="KW-1185">Reference proteome</keyword>
<dbReference type="SUPFAM" id="SSF110087">
    <property type="entry name" value="DR1885-like metal-binding protein"/>
    <property type="match status" value="1"/>
</dbReference>
<evidence type="ECO:0000313" key="4">
    <source>
        <dbReference type="Proteomes" id="UP001595850"/>
    </source>
</evidence>
<evidence type="ECO:0000256" key="2">
    <source>
        <dbReference type="SAM" id="SignalP"/>
    </source>
</evidence>
<evidence type="ECO:0000256" key="1">
    <source>
        <dbReference type="SAM" id="MobiDB-lite"/>
    </source>
</evidence>
<name>A0ABV8IF00_9ACTN</name>
<proteinExistence type="predicted"/>
<dbReference type="Gene3D" id="2.60.40.1890">
    <property type="entry name" value="PCu(A)C copper chaperone"/>
    <property type="match status" value="1"/>
</dbReference>
<dbReference type="PROSITE" id="PS51257">
    <property type="entry name" value="PROKAR_LIPOPROTEIN"/>
    <property type="match status" value="1"/>
</dbReference>
<organism evidence="3 4">
    <name type="scientific">Planomonospora corallina</name>
    <dbReference type="NCBI Taxonomy" id="1806052"/>
    <lineage>
        <taxon>Bacteria</taxon>
        <taxon>Bacillati</taxon>
        <taxon>Actinomycetota</taxon>
        <taxon>Actinomycetes</taxon>
        <taxon>Streptosporangiales</taxon>
        <taxon>Streptosporangiaceae</taxon>
        <taxon>Planomonospora</taxon>
    </lineage>
</organism>
<dbReference type="RefSeq" id="WP_377291990.1">
    <property type="nucleotide sequence ID" value="NZ_JBHSBM010000033.1"/>
</dbReference>
<keyword evidence="2" id="KW-0732">Signal</keyword>
<feature type="chain" id="PRO_5045180489" evidence="2">
    <location>
        <begin position="24"/>
        <end position="194"/>
    </location>
</feature>
<gene>
    <name evidence="3" type="ORF">ACFOWE_25295</name>
</gene>
<dbReference type="Proteomes" id="UP001595850">
    <property type="component" value="Unassembled WGS sequence"/>
</dbReference>
<protein>
    <submittedName>
        <fullName evidence="3">Copper chaperone PCu(A)C</fullName>
    </submittedName>
</protein>
<dbReference type="InterPro" id="IPR007410">
    <property type="entry name" value="LpqE-like"/>
</dbReference>
<accession>A0ABV8IF00</accession>
<sequence length="194" mass="19871">MTRIGRHRAIAAAAFLAAATALTGCGAGHDAITNQHYAPTEATSVTVNGLNISQAFFLGPDSGGTLPVGASTPLHLYMVNSTPQADQLIALGVDPAIGTAKVTTPVPLPAGAQQAAVVGRPTPTVMIEQLKKPLRGGEELEVQLKFEKAGVITLRVPVITRSREFATLSPAQGATTPSPTPTPSATEAHAEGDH</sequence>